<dbReference type="Gene3D" id="3.40.630.170">
    <property type="match status" value="1"/>
</dbReference>
<evidence type="ECO:0000313" key="2">
    <source>
        <dbReference type="Proteomes" id="UP001208689"/>
    </source>
</evidence>
<dbReference type="InterPro" id="IPR016181">
    <property type="entry name" value="Acyl_CoA_acyltransferase"/>
</dbReference>
<sequence length="386" mass="45148">MKSIVENQEIMDTPGEIEGNQGQEYKIEQFTLHDSDYKEISDLITTAFLNDEMAKKEGGVLIFNEETFRRIFGSPYLPKDLFVRAIHIPTNEVIGFIGCIPRTVHYQNSLFECAIPAWAAVHWKHQRKGISVEMGKEVRKMLIEKGYNIAFSFHEPEQHGKDLSAAVSRETDLIPLKRLANINHFLIRIFDIQKVKKVFKLKRYERWGLKILSPPKIKYKPNSQIRRYEPEDGPILFELMSDHVEQNEMAIVHEEKDFLWYLNQPGVNCVVHENTHGDVDGFLLAWEFLFAGYGESVPFGWLDLVHTYRLKQTDATDLAKFLAIQSKEMGWAGIQMPYIKYFNAIPFKKAKFILFPKKIYIDAFYQENHSTLPLPEKLNTFYFDWR</sequence>
<protein>
    <recommendedName>
        <fullName evidence="3">N-acetyltransferase domain-containing protein</fullName>
    </recommendedName>
</protein>
<keyword evidence="2" id="KW-1185">Reference proteome</keyword>
<gene>
    <name evidence="1" type="ORF">NEF87_004438</name>
</gene>
<accession>A0ABY6HXP4</accession>
<evidence type="ECO:0008006" key="3">
    <source>
        <dbReference type="Google" id="ProtNLM"/>
    </source>
</evidence>
<dbReference type="EMBL" id="CP104013">
    <property type="protein sequence ID" value="UYP48153.1"/>
    <property type="molecule type" value="Genomic_DNA"/>
</dbReference>
<name>A0ABY6HXP4_9ARCH</name>
<proteinExistence type="predicted"/>
<reference evidence="1" key="1">
    <citation type="submission" date="2022-09" db="EMBL/GenBank/DDBJ databases">
        <title>Actin cytoskeleton and complex cell architecture in an #Asgard archaeon.</title>
        <authorList>
            <person name="Ponce Toledo R.I."/>
            <person name="Schleper C."/>
            <person name="Rodrigues Oliveira T."/>
            <person name="Wollweber F."/>
            <person name="Xu J."/>
            <person name="Rittmann S."/>
            <person name="Klingl A."/>
            <person name="Pilhofer M."/>
        </authorList>
    </citation>
    <scope>NUCLEOTIDE SEQUENCE</scope>
    <source>
        <strain evidence="1">B-35</strain>
    </source>
</reference>
<dbReference type="Proteomes" id="UP001208689">
    <property type="component" value="Chromosome"/>
</dbReference>
<organism evidence="1 2">
    <name type="scientific">Candidatus Lokiarchaeum ossiferum</name>
    <dbReference type="NCBI Taxonomy" id="2951803"/>
    <lineage>
        <taxon>Archaea</taxon>
        <taxon>Promethearchaeati</taxon>
        <taxon>Promethearchaeota</taxon>
        <taxon>Promethearchaeia</taxon>
        <taxon>Promethearchaeales</taxon>
        <taxon>Promethearchaeaceae</taxon>
        <taxon>Candidatus Lokiarchaeum</taxon>
    </lineage>
</organism>
<evidence type="ECO:0000313" key="1">
    <source>
        <dbReference type="EMBL" id="UYP48153.1"/>
    </source>
</evidence>
<dbReference type="SUPFAM" id="SSF55729">
    <property type="entry name" value="Acyl-CoA N-acyltransferases (Nat)"/>
    <property type="match status" value="1"/>
</dbReference>
<dbReference type="Pfam" id="PF13527">
    <property type="entry name" value="Acetyltransf_9"/>
    <property type="match status" value="1"/>
</dbReference>